<dbReference type="InterPro" id="IPR024980">
    <property type="entry name" value="DUF3886"/>
</dbReference>
<protein>
    <recommendedName>
        <fullName evidence="4">Sulfurtransferase</fullName>
    </recommendedName>
</protein>
<evidence type="ECO:0000313" key="2">
    <source>
        <dbReference type="EMBL" id="KGX85992.1"/>
    </source>
</evidence>
<feature type="compositionally biased region" description="Basic and acidic residues" evidence="1">
    <location>
        <begin position="33"/>
        <end position="46"/>
    </location>
</feature>
<feature type="region of interest" description="Disordered" evidence="1">
    <location>
        <begin position="27"/>
        <end position="58"/>
    </location>
</feature>
<organism evidence="2 3">
    <name type="scientific">Pontibacillus litoralis JSM 072002</name>
    <dbReference type="NCBI Taxonomy" id="1385512"/>
    <lineage>
        <taxon>Bacteria</taxon>
        <taxon>Bacillati</taxon>
        <taxon>Bacillota</taxon>
        <taxon>Bacilli</taxon>
        <taxon>Bacillales</taxon>
        <taxon>Bacillaceae</taxon>
        <taxon>Pontibacillus</taxon>
    </lineage>
</organism>
<dbReference type="EMBL" id="AVPG01000017">
    <property type="protein sequence ID" value="KGX85992.1"/>
    <property type="molecule type" value="Genomic_DNA"/>
</dbReference>
<name>A0A0A5HQZ2_9BACI</name>
<evidence type="ECO:0008006" key="4">
    <source>
        <dbReference type="Google" id="ProtNLM"/>
    </source>
</evidence>
<evidence type="ECO:0000256" key="1">
    <source>
        <dbReference type="SAM" id="MobiDB-lite"/>
    </source>
</evidence>
<dbReference type="Proteomes" id="UP000030401">
    <property type="component" value="Unassembled WGS sequence"/>
</dbReference>
<keyword evidence="3" id="KW-1185">Reference proteome</keyword>
<dbReference type="RefSeq" id="WP_036834963.1">
    <property type="nucleotide sequence ID" value="NZ_AVPG01000017.1"/>
</dbReference>
<dbReference type="AlphaFoldDB" id="A0A0A5HQZ2"/>
<reference evidence="2 3" key="1">
    <citation type="submission" date="2013-08" db="EMBL/GenBank/DDBJ databases">
        <authorList>
            <person name="Huang J."/>
            <person name="Wang G."/>
        </authorList>
    </citation>
    <scope>NUCLEOTIDE SEQUENCE [LARGE SCALE GENOMIC DNA]</scope>
    <source>
        <strain evidence="2 3">JSM 072002</strain>
    </source>
</reference>
<comment type="caution">
    <text evidence="2">The sequence shown here is derived from an EMBL/GenBank/DDBJ whole genome shotgun (WGS) entry which is preliminary data.</text>
</comment>
<sequence>MNKGKERENGTLKDWLQDDVVKQLQAKKSALKQQEKEREEAQERRQAEKRKRREANKSFEELLNDSDLDWKSFKK</sequence>
<dbReference type="eggNOG" id="ENOG5033AKY">
    <property type="taxonomic scope" value="Bacteria"/>
</dbReference>
<proteinExistence type="predicted"/>
<evidence type="ECO:0000313" key="3">
    <source>
        <dbReference type="Proteomes" id="UP000030401"/>
    </source>
</evidence>
<gene>
    <name evidence="2" type="ORF">N784_06370</name>
</gene>
<accession>A0A0A5HQZ2</accession>
<dbReference type="Pfam" id="PF13025">
    <property type="entry name" value="DUF3886"/>
    <property type="match status" value="1"/>
</dbReference>
<dbReference type="STRING" id="1385512.N784_06370"/>